<dbReference type="STRING" id="478820.A0A196S8X6"/>
<name>A0A196S8X6_BLAHN</name>
<keyword evidence="7" id="KW-0732">Signal</keyword>
<sequence length="365" mass="42420">MHSLLLYTLLACCCLADDIKITTLSEQGTGLDFKMLAHKYAWEIVGVVLLLVYGMYFIVGRKKNIRIVNNWLNQYRSLLEKNFTAVGISGNYGLFMRESFDQYRLFCSGRKNCRGMLFDLKLKKRQDLFSLLLDFITPVDDIMTVDIPMEPETLKPFIFALCRKRDYKSVHSANYDLKDMGHQIALQYTPELSKVSGSWVVISDNNEVPSSLLTPQLINILKEPNSLLRLVHISDHMTPPIDNRVHLADNEIRIKVKLPVYDRMESISEIMNFIMSICDVAAQVKISAKAQATISKARSVLSEKQQREEHKKRQERMQAMKEQKMKEEREKMERMSPEKKAKMEEKLEKEEKKKAMKKRMRVVKA</sequence>
<evidence type="ECO:0000256" key="4">
    <source>
        <dbReference type="ARBA" id="ARBA00023136"/>
    </source>
</evidence>
<keyword evidence="4 6" id="KW-0472">Membrane</keyword>
<evidence type="ECO:0000313" key="8">
    <source>
        <dbReference type="EMBL" id="OAO12542.1"/>
    </source>
</evidence>
<comment type="caution">
    <text evidence="8">The sequence shown here is derived from an EMBL/GenBank/DDBJ whole genome shotgun (WGS) entry which is preliminary data.</text>
</comment>
<protein>
    <submittedName>
        <fullName evidence="8">Coiled-coil domain-containing protein</fullName>
    </submittedName>
</protein>
<dbReference type="GO" id="GO:0005509">
    <property type="term" value="F:calcium ion binding"/>
    <property type="evidence" value="ECO:0007669"/>
    <property type="project" value="InterPro"/>
</dbReference>
<dbReference type="AlphaFoldDB" id="A0A196S8X6"/>
<dbReference type="Pfam" id="PF07946">
    <property type="entry name" value="CCDC47"/>
    <property type="match status" value="1"/>
</dbReference>
<feature type="signal peptide" evidence="7">
    <location>
        <begin position="1"/>
        <end position="16"/>
    </location>
</feature>
<evidence type="ECO:0000256" key="7">
    <source>
        <dbReference type="SAM" id="SignalP"/>
    </source>
</evidence>
<evidence type="ECO:0000256" key="5">
    <source>
        <dbReference type="SAM" id="MobiDB-lite"/>
    </source>
</evidence>
<dbReference type="PANTHER" id="PTHR12883:SF0">
    <property type="entry name" value="PAT COMPLEX SUBUNIT CCDC47"/>
    <property type="match status" value="1"/>
</dbReference>
<evidence type="ECO:0000256" key="6">
    <source>
        <dbReference type="SAM" id="Phobius"/>
    </source>
</evidence>
<proteinExistence type="predicted"/>
<feature type="compositionally biased region" description="Basic and acidic residues" evidence="5">
    <location>
        <begin position="304"/>
        <end position="353"/>
    </location>
</feature>
<feature type="chain" id="PRO_5008274459" evidence="7">
    <location>
        <begin position="17"/>
        <end position="365"/>
    </location>
</feature>
<evidence type="ECO:0000313" key="9">
    <source>
        <dbReference type="Proteomes" id="UP000078348"/>
    </source>
</evidence>
<feature type="transmembrane region" description="Helical" evidence="6">
    <location>
        <begin position="40"/>
        <end position="59"/>
    </location>
</feature>
<dbReference type="GO" id="GO:0005783">
    <property type="term" value="C:endoplasmic reticulum"/>
    <property type="evidence" value="ECO:0007669"/>
    <property type="project" value="InterPro"/>
</dbReference>
<feature type="compositionally biased region" description="Basic residues" evidence="5">
    <location>
        <begin position="354"/>
        <end position="365"/>
    </location>
</feature>
<keyword evidence="2 6" id="KW-0812">Transmembrane</keyword>
<keyword evidence="9" id="KW-1185">Reference proteome</keyword>
<dbReference type="Proteomes" id="UP000078348">
    <property type="component" value="Unassembled WGS sequence"/>
</dbReference>
<accession>A0A196S8X6</accession>
<evidence type="ECO:0000256" key="2">
    <source>
        <dbReference type="ARBA" id="ARBA00022692"/>
    </source>
</evidence>
<dbReference type="GO" id="GO:0032469">
    <property type="term" value="P:endoplasmic reticulum calcium ion homeostasis"/>
    <property type="evidence" value="ECO:0007669"/>
    <property type="project" value="InterPro"/>
</dbReference>
<comment type="subcellular location">
    <subcellularLocation>
        <location evidence="1">Membrane</location>
        <topology evidence="1">Single-pass membrane protein</topology>
    </subcellularLocation>
</comment>
<dbReference type="PANTHER" id="PTHR12883">
    <property type="entry name" value="ADIPOCYTE-SPECIFIC PROTEIN 4-RELATED"/>
    <property type="match status" value="1"/>
</dbReference>
<dbReference type="EMBL" id="LXWW01000539">
    <property type="protein sequence ID" value="OAO12542.1"/>
    <property type="molecule type" value="Genomic_DNA"/>
</dbReference>
<dbReference type="InterPro" id="IPR012879">
    <property type="entry name" value="CCDC47"/>
</dbReference>
<feature type="region of interest" description="Disordered" evidence="5">
    <location>
        <begin position="297"/>
        <end position="365"/>
    </location>
</feature>
<reference evidence="8 9" key="1">
    <citation type="submission" date="2016-05" db="EMBL/GenBank/DDBJ databases">
        <title>Nuclear genome of Blastocystis sp. subtype 1 NandII.</title>
        <authorList>
            <person name="Gentekaki E."/>
            <person name="Curtis B."/>
            <person name="Stairs C."/>
            <person name="Eme L."/>
            <person name="Herman E."/>
            <person name="Klimes V."/>
            <person name="Arias M.C."/>
            <person name="Elias M."/>
            <person name="Hilliou F."/>
            <person name="Klute M."/>
            <person name="Malik S.-B."/>
            <person name="Pightling A."/>
            <person name="Rachubinski R."/>
            <person name="Salas D."/>
            <person name="Schlacht A."/>
            <person name="Suga H."/>
            <person name="Archibald J."/>
            <person name="Ball S.G."/>
            <person name="Clark G."/>
            <person name="Dacks J."/>
            <person name="Van Der Giezen M."/>
            <person name="Tsaousis A."/>
            <person name="Roger A."/>
        </authorList>
    </citation>
    <scope>NUCLEOTIDE SEQUENCE [LARGE SCALE GENOMIC DNA]</scope>
    <source>
        <strain evidence="9">ATCC 50177 / NandII</strain>
    </source>
</reference>
<dbReference type="GO" id="GO:0016020">
    <property type="term" value="C:membrane"/>
    <property type="evidence" value="ECO:0007669"/>
    <property type="project" value="UniProtKB-SubCell"/>
</dbReference>
<dbReference type="OrthoDB" id="10039147at2759"/>
<evidence type="ECO:0000256" key="3">
    <source>
        <dbReference type="ARBA" id="ARBA00022989"/>
    </source>
</evidence>
<gene>
    <name evidence="8" type="ORF">AV274_5778</name>
</gene>
<evidence type="ECO:0000256" key="1">
    <source>
        <dbReference type="ARBA" id="ARBA00004167"/>
    </source>
</evidence>
<organism evidence="8 9">
    <name type="scientific">Blastocystis sp. subtype 1 (strain ATCC 50177 / NandII)</name>
    <dbReference type="NCBI Taxonomy" id="478820"/>
    <lineage>
        <taxon>Eukaryota</taxon>
        <taxon>Sar</taxon>
        <taxon>Stramenopiles</taxon>
        <taxon>Bigyra</taxon>
        <taxon>Opalozoa</taxon>
        <taxon>Opalinata</taxon>
        <taxon>Blastocystidae</taxon>
        <taxon>Blastocystis</taxon>
    </lineage>
</organism>
<keyword evidence="3 6" id="KW-1133">Transmembrane helix</keyword>